<protein>
    <submittedName>
        <fullName evidence="1">Uncharacterized protein</fullName>
    </submittedName>
</protein>
<dbReference type="InParanoid" id="A0A139WNE0"/>
<sequence length="51" mass="5994">MKNVSPVLDCYVISNKRRYIRPSGKKNIPTTKYEWNTVMFLPDNLPAFSLF</sequence>
<organism evidence="1 2">
    <name type="scientific">Tribolium castaneum</name>
    <name type="common">Red flour beetle</name>
    <dbReference type="NCBI Taxonomy" id="7070"/>
    <lineage>
        <taxon>Eukaryota</taxon>
        <taxon>Metazoa</taxon>
        <taxon>Ecdysozoa</taxon>
        <taxon>Arthropoda</taxon>
        <taxon>Hexapoda</taxon>
        <taxon>Insecta</taxon>
        <taxon>Pterygota</taxon>
        <taxon>Neoptera</taxon>
        <taxon>Endopterygota</taxon>
        <taxon>Coleoptera</taxon>
        <taxon>Polyphaga</taxon>
        <taxon>Cucujiformia</taxon>
        <taxon>Tenebrionidae</taxon>
        <taxon>Tenebrionidae incertae sedis</taxon>
        <taxon>Tribolium</taxon>
    </lineage>
</organism>
<keyword evidence="2" id="KW-1185">Reference proteome</keyword>
<accession>A0A139WNE0</accession>
<name>A0A139WNE0_TRICA</name>
<dbReference type="EMBL" id="KQ971308">
    <property type="protein sequence ID" value="KYB29548.1"/>
    <property type="molecule type" value="Genomic_DNA"/>
</dbReference>
<proteinExistence type="predicted"/>
<dbReference type="Proteomes" id="UP000007266">
    <property type="component" value="Linkage group 2"/>
</dbReference>
<reference evidence="1 2" key="1">
    <citation type="journal article" date="2008" name="Nature">
        <title>The genome of the model beetle and pest Tribolium castaneum.</title>
        <authorList>
            <consortium name="Tribolium Genome Sequencing Consortium"/>
            <person name="Richards S."/>
            <person name="Gibbs R.A."/>
            <person name="Weinstock G.M."/>
            <person name="Brown S.J."/>
            <person name="Denell R."/>
            <person name="Beeman R.W."/>
            <person name="Gibbs R."/>
            <person name="Beeman R.W."/>
            <person name="Brown S.J."/>
            <person name="Bucher G."/>
            <person name="Friedrich M."/>
            <person name="Grimmelikhuijzen C.J."/>
            <person name="Klingler M."/>
            <person name="Lorenzen M."/>
            <person name="Richards S."/>
            <person name="Roth S."/>
            <person name="Schroder R."/>
            <person name="Tautz D."/>
            <person name="Zdobnov E.M."/>
            <person name="Muzny D."/>
            <person name="Gibbs R.A."/>
            <person name="Weinstock G.M."/>
            <person name="Attaway T."/>
            <person name="Bell S."/>
            <person name="Buhay C.J."/>
            <person name="Chandrabose M.N."/>
            <person name="Chavez D."/>
            <person name="Clerk-Blankenburg K.P."/>
            <person name="Cree A."/>
            <person name="Dao M."/>
            <person name="Davis C."/>
            <person name="Chacko J."/>
            <person name="Dinh H."/>
            <person name="Dugan-Rocha S."/>
            <person name="Fowler G."/>
            <person name="Garner T.T."/>
            <person name="Garnes J."/>
            <person name="Gnirke A."/>
            <person name="Hawes A."/>
            <person name="Hernandez J."/>
            <person name="Hines S."/>
            <person name="Holder M."/>
            <person name="Hume J."/>
            <person name="Jhangiani S.N."/>
            <person name="Joshi V."/>
            <person name="Khan Z.M."/>
            <person name="Jackson L."/>
            <person name="Kovar C."/>
            <person name="Kowis A."/>
            <person name="Lee S."/>
            <person name="Lewis L.R."/>
            <person name="Margolis J."/>
            <person name="Morgan M."/>
            <person name="Nazareth L.V."/>
            <person name="Nguyen N."/>
            <person name="Okwuonu G."/>
            <person name="Parker D."/>
            <person name="Richards S."/>
            <person name="Ruiz S.J."/>
            <person name="Santibanez J."/>
            <person name="Savard J."/>
            <person name="Scherer S.E."/>
            <person name="Schneider B."/>
            <person name="Sodergren E."/>
            <person name="Tautz D."/>
            <person name="Vattahil S."/>
            <person name="Villasana D."/>
            <person name="White C.S."/>
            <person name="Wright R."/>
            <person name="Park Y."/>
            <person name="Beeman R.W."/>
            <person name="Lord J."/>
            <person name="Oppert B."/>
            <person name="Lorenzen M."/>
            <person name="Brown S."/>
            <person name="Wang L."/>
            <person name="Savard J."/>
            <person name="Tautz D."/>
            <person name="Richards S."/>
            <person name="Weinstock G."/>
            <person name="Gibbs R.A."/>
            <person name="Liu Y."/>
            <person name="Worley K."/>
            <person name="Weinstock G."/>
            <person name="Elsik C.G."/>
            <person name="Reese J.T."/>
            <person name="Elhaik E."/>
            <person name="Landan G."/>
            <person name="Graur D."/>
            <person name="Arensburger P."/>
            <person name="Atkinson P."/>
            <person name="Beeman R.W."/>
            <person name="Beidler J."/>
            <person name="Brown S.J."/>
            <person name="Demuth J.P."/>
            <person name="Drury D.W."/>
            <person name="Du Y.Z."/>
            <person name="Fujiwara H."/>
            <person name="Lorenzen M."/>
            <person name="Maselli V."/>
            <person name="Osanai M."/>
            <person name="Park Y."/>
            <person name="Robertson H.M."/>
            <person name="Tu Z."/>
            <person name="Wang J.J."/>
            <person name="Wang S."/>
            <person name="Richards S."/>
            <person name="Song H."/>
            <person name="Zhang L."/>
            <person name="Sodergren E."/>
            <person name="Werner D."/>
            <person name="Stanke M."/>
            <person name="Morgenstern B."/>
            <person name="Solovyev V."/>
            <person name="Kosarev P."/>
            <person name="Brown G."/>
            <person name="Chen H.C."/>
            <person name="Ermolaeva O."/>
            <person name="Hlavina W."/>
            <person name="Kapustin Y."/>
            <person name="Kiryutin B."/>
            <person name="Kitts P."/>
            <person name="Maglott D."/>
            <person name="Pruitt K."/>
            <person name="Sapojnikov V."/>
            <person name="Souvorov A."/>
            <person name="Mackey A.J."/>
            <person name="Waterhouse R.M."/>
            <person name="Wyder S."/>
            <person name="Zdobnov E.M."/>
            <person name="Zdobnov E.M."/>
            <person name="Wyder S."/>
            <person name="Kriventseva E.V."/>
            <person name="Kadowaki T."/>
            <person name="Bork P."/>
            <person name="Aranda M."/>
            <person name="Bao R."/>
            <person name="Beermann A."/>
            <person name="Berns N."/>
            <person name="Bolognesi R."/>
            <person name="Bonneton F."/>
            <person name="Bopp D."/>
            <person name="Brown S.J."/>
            <person name="Bucher G."/>
            <person name="Butts T."/>
            <person name="Chaumot A."/>
            <person name="Denell R.E."/>
            <person name="Ferrier D.E."/>
            <person name="Friedrich M."/>
            <person name="Gordon C.M."/>
            <person name="Jindra M."/>
            <person name="Klingler M."/>
            <person name="Lan Q."/>
            <person name="Lattorff H.M."/>
            <person name="Laudet V."/>
            <person name="von Levetsow C."/>
            <person name="Liu Z."/>
            <person name="Lutz R."/>
            <person name="Lynch J.A."/>
            <person name="da Fonseca R.N."/>
            <person name="Posnien N."/>
            <person name="Reuter R."/>
            <person name="Roth S."/>
            <person name="Savard J."/>
            <person name="Schinko J.B."/>
            <person name="Schmitt C."/>
            <person name="Schoppmeier M."/>
            <person name="Schroder R."/>
            <person name="Shippy T.D."/>
            <person name="Simonnet F."/>
            <person name="Marques-Souza H."/>
            <person name="Tautz D."/>
            <person name="Tomoyasu Y."/>
            <person name="Trauner J."/>
            <person name="Van der Zee M."/>
            <person name="Vervoort M."/>
            <person name="Wittkopp N."/>
            <person name="Wimmer E.A."/>
            <person name="Yang X."/>
            <person name="Jones A.K."/>
            <person name="Sattelle D.B."/>
            <person name="Ebert P.R."/>
            <person name="Nelson D."/>
            <person name="Scott J.G."/>
            <person name="Beeman R.W."/>
            <person name="Muthukrishnan S."/>
            <person name="Kramer K.J."/>
            <person name="Arakane Y."/>
            <person name="Beeman R.W."/>
            <person name="Zhu Q."/>
            <person name="Hogenkamp D."/>
            <person name="Dixit R."/>
            <person name="Oppert B."/>
            <person name="Jiang H."/>
            <person name="Zou Z."/>
            <person name="Marshall J."/>
            <person name="Elpidina E."/>
            <person name="Vinokurov K."/>
            <person name="Oppert C."/>
            <person name="Zou Z."/>
            <person name="Evans J."/>
            <person name="Lu Z."/>
            <person name="Zhao P."/>
            <person name="Sumathipala N."/>
            <person name="Altincicek B."/>
            <person name="Vilcinskas A."/>
            <person name="Williams M."/>
            <person name="Hultmark D."/>
            <person name="Hetru C."/>
            <person name="Jiang H."/>
            <person name="Grimmelikhuijzen C.J."/>
            <person name="Hauser F."/>
            <person name="Cazzamali G."/>
            <person name="Williamson M."/>
            <person name="Park Y."/>
            <person name="Li B."/>
            <person name="Tanaka Y."/>
            <person name="Predel R."/>
            <person name="Neupert S."/>
            <person name="Schachtner J."/>
            <person name="Verleyen P."/>
            <person name="Raible F."/>
            <person name="Bork P."/>
            <person name="Friedrich M."/>
            <person name="Walden K.K."/>
            <person name="Robertson H.M."/>
            <person name="Angeli S."/>
            <person name="Foret S."/>
            <person name="Bucher G."/>
            <person name="Schuetz S."/>
            <person name="Maleszka R."/>
            <person name="Wimmer E.A."/>
            <person name="Beeman R.W."/>
            <person name="Lorenzen M."/>
            <person name="Tomoyasu Y."/>
            <person name="Miller S.C."/>
            <person name="Grossmann D."/>
            <person name="Bucher G."/>
        </authorList>
    </citation>
    <scope>NUCLEOTIDE SEQUENCE [LARGE SCALE GENOMIC DNA]</scope>
    <source>
        <strain evidence="1 2">Georgia GA2</strain>
    </source>
</reference>
<evidence type="ECO:0000313" key="1">
    <source>
        <dbReference type="EMBL" id="KYB29548.1"/>
    </source>
</evidence>
<evidence type="ECO:0000313" key="2">
    <source>
        <dbReference type="Proteomes" id="UP000007266"/>
    </source>
</evidence>
<reference evidence="1 2" key="2">
    <citation type="journal article" date="2010" name="Nucleic Acids Res.">
        <title>BeetleBase in 2010: revisions to provide comprehensive genomic information for Tribolium castaneum.</title>
        <authorList>
            <person name="Kim H.S."/>
            <person name="Murphy T."/>
            <person name="Xia J."/>
            <person name="Caragea D."/>
            <person name="Park Y."/>
            <person name="Beeman R.W."/>
            <person name="Lorenzen M.D."/>
            <person name="Butcher S."/>
            <person name="Manak J.R."/>
            <person name="Brown S.J."/>
        </authorList>
    </citation>
    <scope>GENOME REANNOTATION</scope>
    <source>
        <strain evidence="1 2">Georgia GA2</strain>
    </source>
</reference>
<gene>
    <name evidence="1" type="primary">AUGUSTUS-3.0.2_31975</name>
    <name evidence="1" type="ORF">TcasGA2_TC031975</name>
</gene>
<dbReference type="AlphaFoldDB" id="A0A139WNE0"/>